<accession>A0ABT5Z2F9</accession>
<dbReference type="Proteomes" id="UP001220022">
    <property type="component" value="Unassembled WGS sequence"/>
</dbReference>
<reference evidence="3 4" key="1">
    <citation type="submission" date="2023-03" db="EMBL/GenBank/DDBJ databases">
        <title>Draft genome sequence of type strain Streptomyces ferralitis JCM 14344.</title>
        <authorList>
            <person name="Klaysubun C."/>
            <person name="Duangmal K."/>
        </authorList>
    </citation>
    <scope>NUCLEOTIDE SEQUENCE [LARGE SCALE GENOMIC DNA]</scope>
    <source>
        <strain evidence="3 4">JCM 14344</strain>
    </source>
</reference>
<feature type="region of interest" description="Disordered" evidence="2">
    <location>
        <begin position="45"/>
        <end position="82"/>
    </location>
</feature>
<dbReference type="InterPro" id="IPR005754">
    <property type="entry name" value="Sortase"/>
</dbReference>
<dbReference type="NCBIfam" id="NF033748">
    <property type="entry name" value="class_F_sortase"/>
    <property type="match status" value="1"/>
</dbReference>
<evidence type="ECO:0000256" key="2">
    <source>
        <dbReference type="SAM" id="MobiDB-lite"/>
    </source>
</evidence>
<keyword evidence="4" id="KW-1185">Reference proteome</keyword>
<evidence type="ECO:0000313" key="3">
    <source>
        <dbReference type="EMBL" id="MDF2258007.1"/>
    </source>
</evidence>
<organism evidence="3 4">
    <name type="scientific">Streptantibioticus ferralitis</name>
    <dbReference type="NCBI Taxonomy" id="236510"/>
    <lineage>
        <taxon>Bacteria</taxon>
        <taxon>Bacillati</taxon>
        <taxon>Actinomycetota</taxon>
        <taxon>Actinomycetes</taxon>
        <taxon>Kitasatosporales</taxon>
        <taxon>Streptomycetaceae</taxon>
        <taxon>Streptantibioticus</taxon>
    </lineage>
</organism>
<dbReference type="CDD" id="cd05829">
    <property type="entry name" value="Sortase_F"/>
    <property type="match status" value="1"/>
</dbReference>
<dbReference type="InterPro" id="IPR042001">
    <property type="entry name" value="Sortase_F"/>
</dbReference>
<keyword evidence="1" id="KW-0378">Hydrolase</keyword>
<gene>
    <name evidence="3" type="ORF">P2L57_20465</name>
</gene>
<feature type="region of interest" description="Disordered" evidence="2">
    <location>
        <begin position="1"/>
        <end position="26"/>
    </location>
</feature>
<protein>
    <submittedName>
        <fullName evidence="3">Class F sortase</fullName>
    </submittedName>
</protein>
<feature type="compositionally biased region" description="Low complexity" evidence="2">
    <location>
        <begin position="67"/>
        <end position="82"/>
    </location>
</feature>
<proteinExistence type="predicted"/>
<dbReference type="Pfam" id="PF04203">
    <property type="entry name" value="Sortase"/>
    <property type="match status" value="1"/>
</dbReference>
<dbReference type="RefSeq" id="WP_275816599.1">
    <property type="nucleotide sequence ID" value="NZ_BAAANM010000007.1"/>
</dbReference>
<dbReference type="EMBL" id="JARHTQ010000013">
    <property type="protein sequence ID" value="MDF2258007.1"/>
    <property type="molecule type" value="Genomic_DNA"/>
</dbReference>
<dbReference type="SUPFAM" id="SSF63817">
    <property type="entry name" value="Sortase"/>
    <property type="match status" value="1"/>
</dbReference>
<dbReference type="Gene3D" id="2.40.260.10">
    <property type="entry name" value="Sortase"/>
    <property type="match status" value="1"/>
</dbReference>
<comment type="caution">
    <text evidence="3">The sequence shown here is derived from an EMBL/GenBank/DDBJ whole genome shotgun (WGS) entry which is preliminary data.</text>
</comment>
<evidence type="ECO:0000256" key="1">
    <source>
        <dbReference type="ARBA" id="ARBA00022801"/>
    </source>
</evidence>
<name>A0ABT5Z2F9_9ACTN</name>
<evidence type="ECO:0000313" key="4">
    <source>
        <dbReference type="Proteomes" id="UP001220022"/>
    </source>
</evidence>
<sequence>MERSQDFEPGRSPVPAERETHRAPSKSAVGAALLALLAGAWLMHDGSQSSQPPAPKASDGLPPGRHSGVVSPSPTVLPLPNSAPRRVRIPAIRVDAPLMNLAIGADHQLQVPPDSDRNLAGWYVGSVIPGAKGASVLAGHVDTMAGPAVFYNLGSLHKGNTVEVARADHRTAVFTIYGIEVYAKESFPTEKVYADSPAPEIRLITCGGAFSKKTHSYTGNVVVYARLTGTK</sequence>
<dbReference type="InterPro" id="IPR023365">
    <property type="entry name" value="Sortase_dom-sf"/>
</dbReference>